<keyword evidence="6" id="KW-0238">DNA-binding</keyword>
<evidence type="ECO:0000256" key="11">
    <source>
        <dbReference type="ARBA" id="ARBA00048988"/>
    </source>
</evidence>
<dbReference type="GO" id="GO:0016787">
    <property type="term" value="F:hydrolase activity"/>
    <property type="evidence" value="ECO:0007669"/>
    <property type="project" value="UniProtKB-UniRule"/>
</dbReference>
<feature type="binding site" evidence="12">
    <location>
        <begin position="488"/>
        <end position="495"/>
    </location>
    <ligand>
        <name>ATP</name>
        <dbReference type="ChEBI" id="CHEBI:30616"/>
    </ligand>
</feature>
<comment type="catalytic activity">
    <reaction evidence="8">
        <text>Couples ATP hydrolysis with the unwinding of duplex DNA by translocating in the 3'-5' direction.</text>
        <dbReference type="EC" id="5.6.2.4"/>
    </reaction>
</comment>
<dbReference type="Gene3D" id="3.20.20.140">
    <property type="entry name" value="Metal-dependent hydrolases"/>
    <property type="match status" value="1"/>
</dbReference>
<evidence type="ECO:0000256" key="4">
    <source>
        <dbReference type="ARBA" id="ARBA00022806"/>
    </source>
</evidence>
<evidence type="ECO:0000259" key="15">
    <source>
        <dbReference type="PROSITE" id="PS51217"/>
    </source>
</evidence>
<dbReference type="SUPFAM" id="SSF52540">
    <property type="entry name" value="P-loop containing nucleoside triphosphate hydrolases"/>
    <property type="match status" value="1"/>
</dbReference>
<dbReference type="PANTHER" id="PTHR11070">
    <property type="entry name" value="UVRD / RECB / PCRA DNA HELICASE FAMILY MEMBER"/>
    <property type="match status" value="1"/>
</dbReference>
<dbReference type="Gene3D" id="3.40.50.300">
    <property type="entry name" value="P-loop containing nucleotide triphosphate hydrolases"/>
    <property type="match status" value="2"/>
</dbReference>
<dbReference type="InterPro" id="IPR016195">
    <property type="entry name" value="Pol/histidinol_Pase-like"/>
</dbReference>
<dbReference type="PANTHER" id="PTHR11070:SF2">
    <property type="entry name" value="ATP-DEPENDENT DNA HELICASE SRS2"/>
    <property type="match status" value="1"/>
</dbReference>
<evidence type="ECO:0000256" key="5">
    <source>
        <dbReference type="ARBA" id="ARBA00022840"/>
    </source>
</evidence>
<organism evidence="16">
    <name type="scientific">Candidatus Electrothrix aestuarii</name>
    <dbReference type="NCBI Taxonomy" id="3062594"/>
    <lineage>
        <taxon>Bacteria</taxon>
        <taxon>Pseudomonadati</taxon>
        <taxon>Thermodesulfobacteriota</taxon>
        <taxon>Desulfobulbia</taxon>
        <taxon>Desulfobulbales</taxon>
        <taxon>Desulfobulbaceae</taxon>
        <taxon>Candidatus Electrothrix</taxon>
    </lineage>
</organism>
<comment type="catalytic activity">
    <reaction evidence="11">
        <text>ATP + H2O = ADP + phosphate + H(+)</text>
        <dbReference type="Rhea" id="RHEA:13065"/>
        <dbReference type="ChEBI" id="CHEBI:15377"/>
        <dbReference type="ChEBI" id="CHEBI:15378"/>
        <dbReference type="ChEBI" id="CHEBI:30616"/>
        <dbReference type="ChEBI" id="CHEBI:43474"/>
        <dbReference type="ChEBI" id="CHEBI:456216"/>
        <dbReference type="EC" id="5.6.2.4"/>
    </reaction>
</comment>
<dbReference type="Gene3D" id="1.10.486.10">
    <property type="entry name" value="PCRA, domain 4"/>
    <property type="match status" value="1"/>
</dbReference>
<protein>
    <recommendedName>
        <fullName evidence="9">DNA 3'-5' helicase</fullName>
        <ecNumber evidence="9">5.6.2.4</ecNumber>
    </recommendedName>
    <alternativeName>
        <fullName evidence="10">DNA 3'-5' helicase II</fullName>
    </alternativeName>
</protein>
<dbReference type="PROSITE" id="PS51198">
    <property type="entry name" value="UVRD_HELICASE_ATP_BIND"/>
    <property type="match status" value="1"/>
</dbReference>
<dbReference type="EMBL" id="CP159373">
    <property type="protein sequence ID" value="XCN72568.1"/>
    <property type="molecule type" value="Genomic_DNA"/>
</dbReference>
<evidence type="ECO:0000313" key="16">
    <source>
        <dbReference type="EMBL" id="XCN72568.1"/>
    </source>
</evidence>
<dbReference type="AlphaFoldDB" id="A0AAU8LUL9"/>
<evidence type="ECO:0000256" key="13">
    <source>
        <dbReference type="SAM" id="MobiDB-lite"/>
    </source>
</evidence>
<evidence type="ECO:0000256" key="7">
    <source>
        <dbReference type="ARBA" id="ARBA00023235"/>
    </source>
</evidence>
<keyword evidence="3 12" id="KW-0378">Hydrolase</keyword>
<evidence type="ECO:0000256" key="6">
    <source>
        <dbReference type="ARBA" id="ARBA00023125"/>
    </source>
</evidence>
<feature type="region of interest" description="Disordered" evidence="13">
    <location>
        <begin position="1099"/>
        <end position="1126"/>
    </location>
</feature>
<keyword evidence="2 12" id="KW-0547">Nucleotide-binding</keyword>
<dbReference type="CDD" id="cd19067">
    <property type="entry name" value="PfuEndoQ-like"/>
    <property type="match status" value="1"/>
</dbReference>
<dbReference type="Gene3D" id="1.10.10.160">
    <property type="match status" value="1"/>
</dbReference>
<reference evidence="16" key="2">
    <citation type="submission" date="2024-06" db="EMBL/GenBank/DDBJ databases">
        <authorList>
            <person name="Plum-Jensen L.E."/>
            <person name="Schramm A."/>
            <person name="Marshall I.P.G."/>
        </authorList>
    </citation>
    <scope>NUCLEOTIDE SEQUENCE</scope>
    <source>
        <strain evidence="16">Rat1</strain>
    </source>
</reference>
<proteinExistence type="inferred from homology"/>
<dbReference type="InterPro" id="IPR014017">
    <property type="entry name" value="DNA_helicase_UvrD-like_C"/>
</dbReference>
<dbReference type="GO" id="GO:0033202">
    <property type="term" value="C:DNA helicase complex"/>
    <property type="evidence" value="ECO:0007669"/>
    <property type="project" value="TreeGrafter"/>
</dbReference>
<reference evidence="16" key="1">
    <citation type="journal article" date="2024" name="Syst. Appl. Microbiol.">
        <title>First single-strain enrichments of Electrothrix cable bacteria, description of E. aestuarii sp. nov. and E. rattekaaiensis sp. nov., and proposal of a cable bacteria taxonomy following the rules of the SeqCode.</title>
        <authorList>
            <person name="Plum-Jensen L.E."/>
            <person name="Schramm A."/>
            <person name="Marshall I.P.G."/>
        </authorList>
    </citation>
    <scope>NUCLEOTIDE SEQUENCE</scope>
    <source>
        <strain evidence="16">Rat1</strain>
    </source>
</reference>
<dbReference type="InterPro" id="IPR027417">
    <property type="entry name" value="P-loop_NTPase"/>
</dbReference>
<evidence type="ECO:0000256" key="3">
    <source>
        <dbReference type="ARBA" id="ARBA00022801"/>
    </source>
</evidence>
<dbReference type="PROSITE" id="PS51217">
    <property type="entry name" value="UVRD_HELICASE_CTER"/>
    <property type="match status" value="1"/>
</dbReference>
<dbReference type="GO" id="GO:0005829">
    <property type="term" value="C:cytosol"/>
    <property type="evidence" value="ECO:0007669"/>
    <property type="project" value="TreeGrafter"/>
</dbReference>
<name>A0AAU8LUL9_9BACT</name>
<dbReference type="KEGG" id="eaj:Q3M24_20110"/>
<dbReference type="GO" id="GO:0003677">
    <property type="term" value="F:DNA binding"/>
    <property type="evidence" value="ECO:0007669"/>
    <property type="project" value="UniProtKB-KW"/>
</dbReference>
<dbReference type="GO" id="GO:0000725">
    <property type="term" value="P:recombinational repair"/>
    <property type="evidence" value="ECO:0007669"/>
    <property type="project" value="TreeGrafter"/>
</dbReference>
<dbReference type="CDD" id="cd17932">
    <property type="entry name" value="DEXQc_UvrD"/>
    <property type="match status" value="1"/>
</dbReference>
<gene>
    <name evidence="16" type="ORF">Q3M24_20110</name>
</gene>
<keyword evidence="5 12" id="KW-0067">ATP-binding</keyword>
<accession>A0AAU8LUL9</accession>
<evidence type="ECO:0000256" key="9">
    <source>
        <dbReference type="ARBA" id="ARBA00034808"/>
    </source>
</evidence>
<keyword evidence="4 12" id="KW-0347">Helicase</keyword>
<dbReference type="CDD" id="cd18807">
    <property type="entry name" value="SF1_C_UvrD"/>
    <property type="match status" value="1"/>
</dbReference>
<dbReference type="Pfam" id="PF13361">
    <property type="entry name" value="UvrD_C"/>
    <property type="match status" value="1"/>
</dbReference>
<sequence length="1126" mass="123740">MSYIADLHIHSRYSRATSKASNLHGLAAWAAIKGIDVVATGDFTHPGWFAHLADNLEPAEPGLFRLKEQPDYAELAPILPPGMQPDCSQIRFLLSAEISSIYKRGGKVRKIHNLLYVPDLDAARRINSKLAGIGNLESDGRPILGLDSKILLEILLDQAPEGFLVPAHIWTPWFSLFGSKSGFDSIEECFDDLSSEIFALETGLSSDPEMNRHISALDRFSLISNSDCHSPSKLGREVNIFAAELSFPALKEALRNPVDAEGQQRFQATVEFYPEEGKYHCDGHRKCGVCLEPAQTVEAEGICPQCGRPMTIGVLYRVMELADRDKPQWPQGSPAVHSLIPLAEVLGELFSCGPATKKVGTVYGKLITTFGSEFTILLDTPIGELNTASPLLGTAIQRVRENKVIRKPGFDGEFGVIRVFAEDEQEQLAGQLNLFGMTPARTRRKKKANRTVISRKKSLVSPMQAKRALNPEQQAAVDSEAQRIIVQAGPGTGKTHTLVQRVLRLLEAGQSAITVITFTNKAAEELRQRLAAVREGAEQAVRVDTFHGFCLHWLRRHDPALQLAGPEMRAWVFRRQYPQFSERERRQLRQEAGLFLAEQAALPEPGACPLPLQAYFQYLREHTLLDLDEIVPACTALLQTDAGFAEELRQATAHLLVDEFQDLNAAQYELVRLLAETATVFAIGDPDQAIYGFRGSRPAWFHRFIAEQEPEFHQLTTNYRSGANILRAAVAVIAGNHEEDTVGATPCIRPCPPDRHRGLSLLQHILTTGIIFRALAPSARAEASYIAGQVQQLLGGTSHREIDRLIDGPGTGGSLALSDIAVLYRTSAQAGVIAQALAERGIPCQVVDMQPFYLRGELKPIAYWCLLAGGRIDAAELLFLLGQEKGIGARGLAAAEAVLSEHPDKEPLPALADAVNAGNADLPKPVQQSIKAMEKLAALLAEQESVAKAVDLLYAQYPLDYETAVSASELDQEAAELVRFYQMAASSPSLAAFAQHLRRHQDSLIYDDRAEAVLLTTLHAAKGLEFRAVFLVGCEEGLLPLTPRTELSPEAEQEHLAEERRLFFVGMTRAAEVLYLTGASERPGFTGLEQRIPSRFLNDIPPDLLRSPPSPGKKRKKRAGKQLSLF</sequence>
<evidence type="ECO:0000256" key="12">
    <source>
        <dbReference type="PROSITE-ProRule" id="PRU00560"/>
    </source>
</evidence>
<evidence type="ECO:0000256" key="1">
    <source>
        <dbReference type="ARBA" id="ARBA00009922"/>
    </source>
</evidence>
<evidence type="ECO:0000256" key="10">
    <source>
        <dbReference type="ARBA" id="ARBA00034923"/>
    </source>
</evidence>
<evidence type="ECO:0000256" key="2">
    <source>
        <dbReference type="ARBA" id="ARBA00022741"/>
    </source>
</evidence>
<dbReference type="EC" id="5.6.2.4" evidence="9"/>
<comment type="similarity">
    <text evidence="1">Belongs to the helicase family. UvrD subfamily.</text>
</comment>
<dbReference type="InterPro" id="IPR013986">
    <property type="entry name" value="DExx_box_DNA_helicase_dom_sf"/>
</dbReference>
<dbReference type="SUPFAM" id="SSF89550">
    <property type="entry name" value="PHP domain-like"/>
    <property type="match status" value="1"/>
</dbReference>
<feature type="domain" description="UvrD-like helicase ATP-binding" evidence="14">
    <location>
        <begin position="467"/>
        <end position="722"/>
    </location>
</feature>
<dbReference type="Pfam" id="PF00580">
    <property type="entry name" value="UvrD-helicase"/>
    <property type="match status" value="2"/>
</dbReference>
<keyword evidence="7" id="KW-0413">Isomerase</keyword>
<feature type="domain" description="UvrD-like helicase C-terminal" evidence="15">
    <location>
        <begin position="723"/>
        <end position="1023"/>
    </location>
</feature>
<evidence type="ECO:0000256" key="8">
    <source>
        <dbReference type="ARBA" id="ARBA00034617"/>
    </source>
</evidence>
<dbReference type="GO" id="GO:0005524">
    <property type="term" value="F:ATP binding"/>
    <property type="evidence" value="ECO:0007669"/>
    <property type="project" value="UniProtKB-UniRule"/>
</dbReference>
<dbReference type="InterPro" id="IPR000212">
    <property type="entry name" value="DNA_helicase_UvrD/REP"/>
</dbReference>
<dbReference type="InterPro" id="IPR014016">
    <property type="entry name" value="UvrD-like_ATP-bd"/>
</dbReference>
<evidence type="ECO:0000259" key="14">
    <source>
        <dbReference type="PROSITE" id="PS51198"/>
    </source>
</evidence>
<dbReference type="GO" id="GO:0043138">
    <property type="term" value="F:3'-5' DNA helicase activity"/>
    <property type="evidence" value="ECO:0007669"/>
    <property type="project" value="UniProtKB-EC"/>
</dbReference>